<dbReference type="RefSeq" id="WP_166150651.1">
    <property type="nucleotide sequence ID" value="NZ_JAANYN010000012.1"/>
</dbReference>
<evidence type="ECO:0000313" key="2">
    <source>
        <dbReference type="Proteomes" id="UP000649799"/>
    </source>
</evidence>
<protein>
    <submittedName>
        <fullName evidence="1">Uncharacterized protein</fullName>
    </submittedName>
</protein>
<name>A0ABX0HEH9_9BACT</name>
<organism evidence="1 2">
    <name type="scientific">Cyclobacterium plantarum</name>
    <dbReference type="NCBI Taxonomy" id="2716263"/>
    <lineage>
        <taxon>Bacteria</taxon>
        <taxon>Pseudomonadati</taxon>
        <taxon>Bacteroidota</taxon>
        <taxon>Cytophagia</taxon>
        <taxon>Cytophagales</taxon>
        <taxon>Cyclobacteriaceae</taxon>
        <taxon>Cyclobacterium</taxon>
    </lineage>
</organism>
<sequence length="59" mass="6538">MYSIYMPSGGFRTASWDSGGEAVPSTPLRHRESLRRLRWLSVAEASVAEASGIGVIERW</sequence>
<comment type="caution">
    <text evidence="1">The sequence shown here is derived from an EMBL/GenBank/DDBJ whole genome shotgun (WGS) entry which is preliminary data.</text>
</comment>
<accession>A0ABX0HEH9</accession>
<keyword evidence="2" id="KW-1185">Reference proteome</keyword>
<dbReference type="Proteomes" id="UP000649799">
    <property type="component" value="Unassembled WGS sequence"/>
</dbReference>
<dbReference type="EMBL" id="JAANYN010000012">
    <property type="protein sequence ID" value="NHE59348.1"/>
    <property type="molecule type" value="Genomic_DNA"/>
</dbReference>
<evidence type="ECO:0000313" key="1">
    <source>
        <dbReference type="EMBL" id="NHE59348.1"/>
    </source>
</evidence>
<proteinExistence type="predicted"/>
<gene>
    <name evidence="1" type="ORF">G9Q97_21260</name>
</gene>
<reference evidence="1 2" key="1">
    <citation type="submission" date="2020-03" db="EMBL/GenBank/DDBJ databases">
        <title>Cyclobacterium plantarum sp. nov., a marine bacterium isolated from a coastal-marine wetland.</title>
        <authorList>
            <person name="Sanchez-Porro C."/>
            <person name="Ventosa A."/>
            <person name="Amoozegar M."/>
        </authorList>
    </citation>
    <scope>NUCLEOTIDE SEQUENCE [LARGE SCALE GENOMIC DNA]</scope>
    <source>
        <strain evidence="1 2">GBPx2</strain>
    </source>
</reference>